<accession>A0AAE9MI21</accession>
<dbReference type="AlphaFoldDB" id="A0AAE9MI21"/>
<feature type="domain" description="UvrD-like helicase ATP-binding" evidence="7">
    <location>
        <begin position="4"/>
        <end position="292"/>
    </location>
</feature>
<dbReference type="RefSeq" id="WP_252996047.1">
    <property type="nucleotide sequence ID" value="NZ_CP099717.1"/>
</dbReference>
<keyword evidence="1 6" id="KW-0547">Nucleotide-binding</keyword>
<evidence type="ECO:0000256" key="3">
    <source>
        <dbReference type="ARBA" id="ARBA00022806"/>
    </source>
</evidence>
<dbReference type="Gene3D" id="3.40.50.300">
    <property type="entry name" value="P-loop containing nucleotide triphosphate hydrolases"/>
    <property type="match status" value="1"/>
</dbReference>
<dbReference type="GO" id="GO:0000725">
    <property type="term" value="P:recombinational repair"/>
    <property type="evidence" value="ECO:0007669"/>
    <property type="project" value="TreeGrafter"/>
</dbReference>
<dbReference type="PANTHER" id="PTHR11070">
    <property type="entry name" value="UVRD / RECB / PCRA DNA HELICASE FAMILY MEMBER"/>
    <property type="match status" value="1"/>
</dbReference>
<evidence type="ECO:0000313" key="8">
    <source>
        <dbReference type="EMBL" id="USV58954.1"/>
    </source>
</evidence>
<dbReference type="GO" id="GO:0005524">
    <property type="term" value="F:ATP binding"/>
    <property type="evidence" value="ECO:0007669"/>
    <property type="project" value="UniProtKB-UniRule"/>
</dbReference>
<dbReference type="Pfam" id="PF00580">
    <property type="entry name" value="UvrD-helicase"/>
    <property type="match status" value="2"/>
</dbReference>
<dbReference type="InterPro" id="IPR027417">
    <property type="entry name" value="P-loop_NTPase"/>
</dbReference>
<reference evidence="8" key="1">
    <citation type="submission" date="2022-06" db="EMBL/GenBank/DDBJ databases">
        <title>Complete Genome of Aeromonas sp. Strain SOD01 Isolated from an Urban Freshwater Stream.</title>
        <authorList>
            <person name="Williams L.E."/>
            <person name="Brysgel T."/>
            <person name="Capestro E.M."/>
            <person name="Foltz G.V."/>
            <person name="Gardner A.E."/>
            <person name="Ingrassia J."/>
            <person name="Peterson E."/>
            <person name="Arruda J."/>
            <person name="Flaherty I."/>
            <person name="Hunt M."/>
            <person name="Pappas G."/>
            <person name="Ramsaran S."/>
            <person name="Rocha M."/>
        </authorList>
    </citation>
    <scope>NUCLEOTIDE SEQUENCE</scope>
    <source>
        <strain evidence="8">SOD01</strain>
    </source>
</reference>
<dbReference type="InterPro" id="IPR014016">
    <property type="entry name" value="UvrD-like_ATP-bd"/>
</dbReference>
<evidence type="ECO:0000256" key="6">
    <source>
        <dbReference type="PROSITE-ProRule" id="PRU00560"/>
    </source>
</evidence>
<dbReference type="EMBL" id="CP099717">
    <property type="protein sequence ID" value="USV58954.1"/>
    <property type="molecule type" value="Genomic_DNA"/>
</dbReference>
<name>A0AAE9MI21_9GAMM</name>
<evidence type="ECO:0000256" key="1">
    <source>
        <dbReference type="ARBA" id="ARBA00022741"/>
    </source>
</evidence>
<keyword evidence="9" id="KW-1185">Reference proteome</keyword>
<dbReference type="SUPFAM" id="SSF52540">
    <property type="entry name" value="P-loop containing nucleoside triphosphate hydrolases"/>
    <property type="match status" value="1"/>
</dbReference>
<dbReference type="InterPro" id="IPR000212">
    <property type="entry name" value="DNA_helicase_UvrD/REP"/>
</dbReference>
<keyword evidence="3 6" id="KW-0347">Helicase</keyword>
<gene>
    <name evidence="8" type="ORF">NHF51_07400</name>
</gene>
<sequence length="585" mass="66180">MTMEFTDEQLKYINSSIEKHTFLEACPGSGKTEVVAAKVAKEISCWGKAPGGIAILSFANSATDELAKRISKHTNPGKSMYPHFLGTFDSFIYKNIVSPLVIDLTNYVGEGKDASIKIIEPSAFLGYRTNYGYAARGKVFAHHFSFDLMNEKILFDTGDSILNRTLNALTLEEWQINDLVETKLKMLRGGFATYRDIEYLTLNVMKDLKFKNFVELLVKRYPLIVIDECQDLSKEQLFILQTLANNGAILHFVGDLHQAIYGFRDVEPAAVKQFTDDNNFEHFKLTRNFRSCQNIVNICAQLTDRHDITGDVSWLNPRCIVAQYSNCPTELIGFFEEKFINFDNNVILSRGHSILRRFQTTVDELNNIQKLALAIKLYNPDDMEVLKNSLQLLSEFIAYHLKESSKANNFNCPQSINSNLAWRRFLCNTLTYFINSDLYDMNISWSTWTKSAKSMIRALSKQDFCSESIAMVLSPLDEVNLKSPSGSANTAVSASLGPILKSNVEYRKSTIHGAKGETHDVTVVISSATAGNDAHWMNWIKNPNSEAARFAYVASSRPRHYLIWAVKTLKEPEKEKLKAMGFCIH</sequence>
<dbReference type="GO" id="GO:0016787">
    <property type="term" value="F:hydrolase activity"/>
    <property type="evidence" value="ECO:0007669"/>
    <property type="project" value="UniProtKB-UniRule"/>
</dbReference>
<evidence type="ECO:0000256" key="4">
    <source>
        <dbReference type="ARBA" id="ARBA00022840"/>
    </source>
</evidence>
<feature type="binding site" evidence="6">
    <location>
        <begin position="25"/>
        <end position="32"/>
    </location>
    <ligand>
        <name>ATP</name>
        <dbReference type="ChEBI" id="CHEBI:30616"/>
    </ligand>
</feature>
<evidence type="ECO:0000256" key="2">
    <source>
        <dbReference type="ARBA" id="ARBA00022801"/>
    </source>
</evidence>
<dbReference type="Proteomes" id="UP001056890">
    <property type="component" value="Chromosome"/>
</dbReference>
<protein>
    <recommendedName>
        <fullName evidence="5">DNA 3'-5' helicase II</fullName>
    </recommendedName>
</protein>
<dbReference type="GO" id="GO:0043138">
    <property type="term" value="F:3'-5' DNA helicase activity"/>
    <property type="evidence" value="ECO:0007669"/>
    <property type="project" value="TreeGrafter"/>
</dbReference>
<evidence type="ECO:0000259" key="7">
    <source>
        <dbReference type="PROSITE" id="PS51198"/>
    </source>
</evidence>
<dbReference type="GO" id="GO:0003677">
    <property type="term" value="F:DNA binding"/>
    <property type="evidence" value="ECO:0007669"/>
    <property type="project" value="InterPro"/>
</dbReference>
<dbReference type="PROSITE" id="PS51198">
    <property type="entry name" value="UVRD_HELICASE_ATP_BIND"/>
    <property type="match status" value="1"/>
</dbReference>
<dbReference type="PANTHER" id="PTHR11070:SF2">
    <property type="entry name" value="ATP-DEPENDENT DNA HELICASE SRS2"/>
    <property type="match status" value="1"/>
</dbReference>
<evidence type="ECO:0000313" key="9">
    <source>
        <dbReference type="Proteomes" id="UP001056890"/>
    </source>
</evidence>
<keyword evidence="4 6" id="KW-0067">ATP-binding</keyword>
<organism evidence="8 9">
    <name type="scientific">Aeromonas encheleia</name>
    <dbReference type="NCBI Taxonomy" id="73010"/>
    <lineage>
        <taxon>Bacteria</taxon>
        <taxon>Pseudomonadati</taxon>
        <taxon>Pseudomonadota</taxon>
        <taxon>Gammaproteobacteria</taxon>
        <taxon>Aeromonadales</taxon>
        <taxon>Aeromonadaceae</taxon>
        <taxon>Aeromonas</taxon>
    </lineage>
</organism>
<evidence type="ECO:0000256" key="5">
    <source>
        <dbReference type="ARBA" id="ARBA00034923"/>
    </source>
</evidence>
<proteinExistence type="predicted"/>
<keyword evidence="2 6" id="KW-0378">Hydrolase</keyword>